<dbReference type="GO" id="GO:0031177">
    <property type="term" value="F:phosphopantetheine binding"/>
    <property type="evidence" value="ECO:0007669"/>
    <property type="project" value="InterPro"/>
</dbReference>
<keyword evidence="1" id="KW-0596">Phosphopantetheine</keyword>
<keyword evidence="5" id="KW-1185">Reference proteome</keyword>
<feature type="domain" description="Carrier" evidence="3">
    <location>
        <begin position="20"/>
        <end position="99"/>
    </location>
</feature>
<protein>
    <submittedName>
        <fullName evidence="4">Phosphopantetheine-binding protein</fullName>
    </submittedName>
</protein>
<name>A0A4Z0H717_9ACTN</name>
<dbReference type="RefSeq" id="WP_135340342.1">
    <property type="nucleotide sequence ID" value="NZ_JBHLTX010000064.1"/>
</dbReference>
<dbReference type="InterPro" id="IPR009081">
    <property type="entry name" value="PP-bd_ACP"/>
</dbReference>
<accession>A0A4Z0H717</accession>
<evidence type="ECO:0000259" key="3">
    <source>
        <dbReference type="PROSITE" id="PS50075"/>
    </source>
</evidence>
<evidence type="ECO:0000313" key="5">
    <source>
        <dbReference type="Proteomes" id="UP000297948"/>
    </source>
</evidence>
<comment type="caution">
    <text evidence="4">The sequence shown here is derived from an EMBL/GenBank/DDBJ whole genome shotgun (WGS) entry which is preliminary data.</text>
</comment>
<dbReference type="OrthoDB" id="3483569at2"/>
<dbReference type="GO" id="GO:0017000">
    <property type="term" value="P:antibiotic biosynthetic process"/>
    <property type="evidence" value="ECO:0007669"/>
    <property type="project" value="UniProtKB-ARBA"/>
</dbReference>
<proteinExistence type="predicted"/>
<evidence type="ECO:0000313" key="4">
    <source>
        <dbReference type="EMBL" id="TGB05574.1"/>
    </source>
</evidence>
<dbReference type="SMART" id="SM00823">
    <property type="entry name" value="PKS_PP"/>
    <property type="match status" value="1"/>
</dbReference>
<dbReference type="SUPFAM" id="SSF47336">
    <property type="entry name" value="ACP-like"/>
    <property type="match status" value="1"/>
</dbReference>
<dbReference type="Pfam" id="PF00550">
    <property type="entry name" value="PP-binding"/>
    <property type="match status" value="1"/>
</dbReference>
<gene>
    <name evidence="4" type="ORF">E4099_19270</name>
</gene>
<dbReference type="Proteomes" id="UP000297948">
    <property type="component" value="Unassembled WGS sequence"/>
</dbReference>
<dbReference type="EMBL" id="SRID01000186">
    <property type="protein sequence ID" value="TGB05574.1"/>
    <property type="molecule type" value="Genomic_DNA"/>
</dbReference>
<dbReference type="InterPro" id="IPR020806">
    <property type="entry name" value="PKS_PP-bd"/>
</dbReference>
<evidence type="ECO:0000256" key="2">
    <source>
        <dbReference type="ARBA" id="ARBA00022553"/>
    </source>
</evidence>
<evidence type="ECO:0000256" key="1">
    <source>
        <dbReference type="ARBA" id="ARBA00022450"/>
    </source>
</evidence>
<sequence length="111" mass="11952">MEPVAEPTEDNELPARLAAATREERARLLRQTVLGRAQEILSRPQMTEESNFLDNGLTSLTALELAKSLMNGTGLEVPLVAVVENPTPALLGTYLTEVYEADLDEGEGTAG</sequence>
<dbReference type="InterPro" id="IPR036736">
    <property type="entry name" value="ACP-like_sf"/>
</dbReference>
<dbReference type="AlphaFoldDB" id="A0A4Z0H717"/>
<dbReference type="Gene3D" id="1.10.1200.10">
    <property type="entry name" value="ACP-like"/>
    <property type="match status" value="1"/>
</dbReference>
<keyword evidence="2" id="KW-0597">Phosphoprotein</keyword>
<dbReference type="PROSITE" id="PS50075">
    <property type="entry name" value="CARRIER"/>
    <property type="match status" value="1"/>
</dbReference>
<organism evidence="4 5">
    <name type="scientific">Streptomyces palmae</name>
    <dbReference type="NCBI Taxonomy" id="1701085"/>
    <lineage>
        <taxon>Bacteria</taxon>
        <taxon>Bacillati</taxon>
        <taxon>Actinomycetota</taxon>
        <taxon>Actinomycetes</taxon>
        <taxon>Kitasatosporales</taxon>
        <taxon>Streptomycetaceae</taxon>
        <taxon>Streptomyces</taxon>
    </lineage>
</organism>
<reference evidence="4 5" key="1">
    <citation type="submission" date="2019-03" db="EMBL/GenBank/DDBJ databases">
        <authorList>
            <person name="Gonzalez-Pimentel J.L."/>
        </authorList>
    </citation>
    <scope>NUCLEOTIDE SEQUENCE [LARGE SCALE GENOMIC DNA]</scope>
    <source>
        <strain evidence="4 5">JCM 31289</strain>
    </source>
</reference>